<dbReference type="PRINTS" id="PR01609">
    <property type="entry name" value="CD36FAMILY"/>
</dbReference>
<evidence type="ECO:0000256" key="12">
    <source>
        <dbReference type="SAM" id="SignalP"/>
    </source>
</evidence>
<keyword evidence="9" id="KW-0675">Receptor</keyword>
<evidence type="ECO:0000256" key="3">
    <source>
        <dbReference type="ARBA" id="ARBA00022475"/>
    </source>
</evidence>
<evidence type="ECO:0000256" key="9">
    <source>
        <dbReference type="ARBA" id="ARBA00023170"/>
    </source>
</evidence>
<keyword evidence="10" id="KW-0325">Glycoprotein</keyword>
<dbReference type="PANTHER" id="PTHR11923">
    <property type="entry name" value="SCAVENGER RECEPTOR CLASS B TYPE-1 SR-B1"/>
    <property type="match status" value="1"/>
</dbReference>
<evidence type="ECO:0000313" key="14">
    <source>
        <dbReference type="Proteomes" id="UP000198287"/>
    </source>
</evidence>
<comment type="subcellular location">
    <subcellularLocation>
        <location evidence="1">Cell membrane</location>
    </subcellularLocation>
</comment>
<dbReference type="OrthoDB" id="195015at2759"/>
<reference evidence="13 14" key="1">
    <citation type="submission" date="2015-12" db="EMBL/GenBank/DDBJ databases">
        <title>The genome of Folsomia candida.</title>
        <authorList>
            <person name="Faddeeva A."/>
            <person name="Derks M.F."/>
            <person name="Anvar Y."/>
            <person name="Smit S."/>
            <person name="Van Straalen N."/>
            <person name="Roelofs D."/>
        </authorList>
    </citation>
    <scope>NUCLEOTIDE SEQUENCE [LARGE SCALE GENOMIC DNA]</scope>
    <source>
        <strain evidence="13 14">VU population</strain>
        <tissue evidence="13">Whole body</tissue>
    </source>
</reference>
<keyword evidence="4" id="KW-0716">Sensory transduction</keyword>
<gene>
    <name evidence="13" type="ORF">Fcan01_13079</name>
</gene>
<keyword evidence="12" id="KW-0732">Signal</keyword>
<evidence type="ECO:0000313" key="13">
    <source>
        <dbReference type="EMBL" id="OXA52281.1"/>
    </source>
</evidence>
<feature type="chain" id="PRO_5013211657" description="Sensory neuron membrane protein 2" evidence="12">
    <location>
        <begin position="27"/>
        <end position="513"/>
    </location>
</feature>
<dbReference type="Pfam" id="PF01130">
    <property type="entry name" value="CD36"/>
    <property type="match status" value="1"/>
</dbReference>
<keyword evidence="5" id="KW-0812">Transmembrane</keyword>
<dbReference type="Proteomes" id="UP000198287">
    <property type="component" value="Unassembled WGS sequence"/>
</dbReference>
<evidence type="ECO:0000256" key="5">
    <source>
        <dbReference type="ARBA" id="ARBA00022692"/>
    </source>
</evidence>
<accession>A0A226E5X3</accession>
<keyword evidence="6" id="KW-1133">Transmembrane helix</keyword>
<evidence type="ECO:0000256" key="7">
    <source>
        <dbReference type="ARBA" id="ARBA00023136"/>
    </source>
</evidence>
<evidence type="ECO:0000256" key="10">
    <source>
        <dbReference type="ARBA" id="ARBA00023180"/>
    </source>
</evidence>
<keyword evidence="14" id="KW-1185">Reference proteome</keyword>
<feature type="signal peptide" evidence="12">
    <location>
        <begin position="1"/>
        <end position="26"/>
    </location>
</feature>
<evidence type="ECO:0000256" key="2">
    <source>
        <dbReference type="ARBA" id="ARBA00010532"/>
    </source>
</evidence>
<evidence type="ECO:0000256" key="8">
    <source>
        <dbReference type="ARBA" id="ARBA00023157"/>
    </source>
</evidence>
<dbReference type="AlphaFoldDB" id="A0A226E5X3"/>
<organism evidence="13 14">
    <name type="scientific">Folsomia candida</name>
    <name type="common">Springtail</name>
    <dbReference type="NCBI Taxonomy" id="158441"/>
    <lineage>
        <taxon>Eukaryota</taxon>
        <taxon>Metazoa</taxon>
        <taxon>Ecdysozoa</taxon>
        <taxon>Arthropoda</taxon>
        <taxon>Hexapoda</taxon>
        <taxon>Collembola</taxon>
        <taxon>Entomobryomorpha</taxon>
        <taxon>Isotomoidea</taxon>
        <taxon>Isotomidae</taxon>
        <taxon>Proisotominae</taxon>
        <taxon>Folsomia</taxon>
    </lineage>
</organism>
<keyword evidence="7" id="KW-0472">Membrane</keyword>
<dbReference type="GO" id="GO:0005737">
    <property type="term" value="C:cytoplasm"/>
    <property type="evidence" value="ECO:0007669"/>
    <property type="project" value="TreeGrafter"/>
</dbReference>
<proteinExistence type="inferred from homology"/>
<evidence type="ECO:0000256" key="4">
    <source>
        <dbReference type="ARBA" id="ARBA00022606"/>
    </source>
</evidence>
<keyword evidence="8" id="KW-1015">Disulfide bond</keyword>
<protein>
    <recommendedName>
        <fullName evidence="11">Sensory neuron membrane protein 2</fullName>
    </recommendedName>
</protein>
<sequence length="513" mass="57664">MKRFYNFSSLALILALLLCLSDTVQAKGSTTYLSDNGFPINFLENVVNSPIVQRKLKSRWKWEVWDVVPGTHSYQVYIFNVTNPHDVEKGAKPSLQQIGPYFYHEKRLKFDVSINLDLTVNFERNYTYTFDPSKSSGSEDDLVNIPNLPLIIFSTIASEVNPMQANDAVNDLTSQGESLISKGVRVGDLLFRGMDVSKYRKHLKLFGNDTSESRQLLVDEFASGRYGILTLKNGAHELPFVVDSGLKKQDKVGQIVSWNGLNKLNWWKGDRCNQINGSDSSVFAPYQISKTALQVFDLDLCRSISFRYSKDMLFHNVVAGMTYNIAEETLEDPKVFAPNMCFCRGVDNCLKKGVLDVSPCRGGPYVMSYANFLNADPEYLKAVDGLKPKSGQHQTQIDFEPVTGAVINYRKRFQWNIWLKPLPHVDYFKNLSPIIFPVIWNDDNFQLNPDKAKLLEEELASQLGGVGDVASELLNRLAQNGAAGFCTFHNHVLIIFSITTTLLLSLSSSSAVV</sequence>
<dbReference type="GO" id="GO:0005044">
    <property type="term" value="F:scavenger receptor activity"/>
    <property type="evidence" value="ECO:0007669"/>
    <property type="project" value="TreeGrafter"/>
</dbReference>
<evidence type="ECO:0000256" key="1">
    <source>
        <dbReference type="ARBA" id="ARBA00004236"/>
    </source>
</evidence>
<keyword evidence="3" id="KW-1003">Cell membrane</keyword>
<comment type="caution">
    <text evidence="13">The sequence shown here is derived from an EMBL/GenBank/DDBJ whole genome shotgun (WGS) entry which is preliminary data.</text>
</comment>
<name>A0A226E5X3_FOLCA</name>
<dbReference type="OMA" id="EVWDVVP"/>
<evidence type="ECO:0000256" key="6">
    <source>
        <dbReference type="ARBA" id="ARBA00022989"/>
    </source>
</evidence>
<dbReference type="EMBL" id="LNIX01000007">
    <property type="protein sequence ID" value="OXA52281.1"/>
    <property type="molecule type" value="Genomic_DNA"/>
</dbReference>
<dbReference type="GO" id="GO:0005886">
    <property type="term" value="C:plasma membrane"/>
    <property type="evidence" value="ECO:0007669"/>
    <property type="project" value="UniProtKB-SubCell"/>
</dbReference>
<comment type="similarity">
    <text evidence="2">Belongs to the CD36 family.</text>
</comment>
<dbReference type="PANTHER" id="PTHR11923:SF109">
    <property type="entry name" value="SENSORY NEURON MEMBRANE PROTEIN 2"/>
    <property type="match status" value="1"/>
</dbReference>
<evidence type="ECO:0000256" key="11">
    <source>
        <dbReference type="ARBA" id="ARBA00040645"/>
    </source>
</evidence>
<dbReference type="InterPro" id="IPR002159">
    <property type="entry name" value="CD36_fam"/>
</dbReference>